<evidence type="ECO:0000256" key="5">
    <source>
        <dbReference type="ARBA" id="ARBA00023002"/>
    </source>
</evidence>
<dbReference type="SUPFAM" id="SSF55469">
    <property type="entry name" value="FMN-dependent nitroreductase-like"/>
    <property type="match status" value="1"/>
</dbReference>
<proteinExistence type="inferred from homology"/>
<evidence type="ECO:0000256" key="1">
    <source>
        <dbReference type="ARBA" id="ARBA00001917"/>
    </source>
</evidence>
<dbReference type="InterPro" id="IPR029478">
    <property type="entry name" value="TM1586_NiRdase"/>
</dbReference>
<dbReference type="Pfam" id="PF14512">
    <property type="entry name" value="TM1586_NiRdase"/>
    <property type="match status" value="1"/>
</dbReference>
<dbReference type="PANTHER" id="PTHR43673:SF2">
    <property type="entry name" value="NITROREDUCTASE"/>
    <property type="match status" value="1"/>
</dbReference>
<evidence type="ECO:0000256" key="3">
    <source>
        <dbReference type="ARBA" id="ARBA00022630"/>
    </source>
</evidence>
<dbReference type="GO" id="GO:0016491">
    <property type="term" value="F:oxidoreductase activity"/>
    <property type="evidence" value="ECO:0007669"/>
    <property type="project" value="UniProtKB-KW"/>
</dbReference>
<reference evidence="7 8" key="1">
    <citation type="submission" date="2017-02" db="EMBL/GenBank/DDBJ databases">
        <authorList>
            <person name="Peterson S.W."/>
        </authorList>
    </citation>
    <scope>NUCLEOTIDE SEQUENCE [LARGE SCALE GENOMIC DNA]</scope>
    <source>
        <strain evidence="7 8">ATCC 17233</strain>
    </source>
</reference>
<evidence type="ECO:0000313" key="8">
    <source>
        <dbReference type="Proteomes" id="UP000189857"/>
    </source>
</evidence>
<dbReference type="Proteomes" id="UP000189857">
    <property type="component" value="Unassembled WGS sequence"/>
</dbReference>
<keyword evidence="3" id="KW-0285">Flavoprotein</keyword>
<dbReference type="EMBL" id="FUXA01000003">
    <property type="protein sequence ID" value="SJZ39263.1"/>
    <property type="molecule type" value="Genomic_DNA"/>
</dbReference>
<keyword evidence="5" id="KW-0560">Oxidoreductase</keyword>
<evidence type="ECO:0000256" key="2">
    <source>
        <dbReference type="ARBA" id="ARBA00007118"/>
    </source>
</evidence>
<dbReference type="OrthoDB" id="9814075at2"/>
<dbReference type="InterPro" id="IPR000415">
    <property type="entry name" value="Nitroreductase-like"/>
</dbReference>
<comment type="similarity">
    <text evidence="2">Belongs to the nitroreductase family.</text>
</comment>
<gene>
    <name evidence="7" type="ORF">SAMN02745110_00292</name>
</gene>
<organism evidence="7 8">
    <name type="scientific">Eubacterium ruminantium</name>
    <dbReference type="NCBI Taxonomy" id="42322"/>
    <lineage>
        <taxon>Bacteria</taxon>
        <taxon>Bacillati</taxon>
        <taxon>Bacillota</taxon>
        <taxon>Clostridia</taxon>
        <taxon>Eubacteriales</taxon>
        <taxon>Eubacteriaceae</taxon>
        <taxon>Eubacterium</taxon>
    </lineage>
</organism>
<dbReference type="Gene3D" id="3.40.109.10">
    <property type="entry name" value="NADH Oxidase"/>
    <property type="match status" value="1"/>
</dbReference>
<dbReference type="AlphaFoldDB" id="A0A1T4KAB9"/>
<dbReference type="PANTHER" id="PTHR43673">
    <property type="entry name" value="NAD(P)H NITROREDUCTASE YDGI-RELATED"/>
    <property type="match status" value="1"/>
</dbReference>
<keyword evidence="4" id="KW-0288">FMN</keyword>
<sequence>MDIREAIKNRHSVRQFKSDSIELEKRDELDMLAEECNGLSGLNIQVIYDDAECFDTLLAHYGKFTNVRNYIAIVGDKSIDDLEELSGYFGEKMVIRAQQLGLNTCWVGLTYGKGKCKAEIGKNEKLVCVIALGYGETEGTGHKSKSVRELCNVEPNDMPIWFKNGMVSAMKAPTAMNQQKFYITLGEDGEVSIDAKKGFFAEVDLGIVKYHFEVISGRKCKI</sequence>
<accession>A0A1T4KAB9</accession>
<protein>
    <submittedName>
        <fullName evidence="7">Putative TM nitroreductase</fullName>
    </submittedName>
</protein>
<evidence type="ECO:0000313" key="7">
    <source>
        <dbReference type="EMBL" id="SJZ39263.1"/>
    </source>
</evidence>
<feature type="domain" description="Putative nitroreductase TM1586" evidence="6">
    <location>
        <begin position="2"/>
        <end position="214"/>
    </location>
</feature>
<evidence type="ECO:0000259" key="6">
    <source>
        <dbReference type="Pfam" id="PF14512"/>
    </source>
</evidence>
<name>A0A1T4KAB9_9FIRM</name>
<dbReference type="RefSeq" id="WP_078785962.1">
    <property type="nucleotide sequence ID" value="NZ_FMTO01000020.1"/>
</dbReference>
<comment type="cofactor">
    <cofactor evidence="1">
        <name>FMN</name>
        <dbReference type="ChEBI" id="CHEBI:58210"/>
    </cofactor>
</comment>
<dbReference type="Gene3D" id="3.40.109.30">
    <property type="entry name" value="putative nitroreductase (tm1586), domain 2"/>
    <property type="match status" value="1"/>
</dbReference>
<keyword evidence="8" id="KW-1185">Reference proteome</keyword>
<evidence type="ECO:0000256" key="4">
    <source>
        <dbReference type="ARBA" id="ARBA00022643"/>
    </source>
</evidence>